<feature type="chain" id="PRO_5007284871" evidence="1">
    <location>
        <begin position="18"/>
        <end position="225"/>
    </location>
</feature>
<reference evidence="2" key="1">
    <citation type="journal article" date="2016" name="Ticks Tick Borne Dis.">
        <title>De novo assembly and annotation of the salivary gland transcriptome of Rhipicephalus appendiculatus male and female ticks during blood feeding.</title>
        <authorList>
            <person name="de Castro M.H."/>
            <person name="de Klerk D."/>
            <person name="Pienaar R."/>
            <person name="Latif A.A."/>
            <person name="Rees D.J."/>
            <person name="Mans B.J."/>
        </authorList>
    </citation>
    <scope>NUCLEOTIDE SEQUENCE</scope>
    <source>
        <tissue evidence="2">Salivary glands</tissue>
    </source>
</reference>
<proteinExistence type="predicted"/>
<dbReference type="Gene3D" id="2.40.128.20">
    <property type="match status" value="1"/>
</dbReference>
<accession>A0A131YEZ6</accession>
<dbReference type="EMBL" id="GEDV01010653">
    <property type="protein sequence ID" value="JAP77904.1"/>
    <property type="molecule type" value="Transcribed_RNA"/>
</dbReference>
<evidence type="ECO:0000313" key="2">
    <source>
        <dbReference type="EMBL" id="JAP77904.1"/>
    </source>
</evidence>
<dbReference type="AlphaFoldDB" id="A0A131YEZ6"/>
<organism evidence="2">
    <name type="scientific">Rhipicephalus appendiculatus</name>
    <name type="common">Brown ear tick</name>
    <dbReference type="NCBI Taxonomy" id="34631"/>
    <lineage>
        <taxon>Eukaryota</taxon>
        <taxon>Metazoa</taxon>
        <taxon>Ecdysozoa</taxon>
        <taxon>Arthropoda</taxon>
        <taxon>Chelicerata</taxon>
        <taxon>Arachnida</taxon>
        <taxon>Acari</taxon>
        <taxon>Parasitiformes</taxon>
        <taxon>Ixodida</taxon>
        <taxon>Ixodoidea</taxon>
        <taxon>Ixodidae</taxon>
        <taxon>Rhipicephalinae</taxon>
        <taxon>Rhipicephalus</taxon>
        <taxon>Rhipicephalus</taxon>
    </lineage>
</organism>
<protein>
    <submittedName>
        <fullName evidence="2">Lipocalin</fullName>
    </submittedName>
</protein>
<sequence length="225" mass="25879">MRIVLAVIFLETVTATAQIQKPVRQLLPHREVRNYGEPSQLLGNSNDLVLLLVSQNMWPLANQWCMKSKLDRIEVTNTTFLRTEYFWIPAHEAINGTAPRQAGNLTFLYDVIRVEKQYTKVNTTLITESRNYSEGEYAVQYADNTCMVIAFPKITPIFRRPNCALWVLNTTLDSPNLYRHCVYIMFAVCRAPMYNVYEYEKANCSQWGEPTEAANATHDNILNAC</sequence>
<name>A0A131YEZ6_RHIAP</name>
<dbReference type="SUPFAM" id="SSF50814">
    <property type="entry name" value="Lipocalins"/>
    <property type="match status" value="1"/>
</dbReference>
<evidence type="ECO:0000256" key="1">
    <source>
        <dbReference type="SAM" id="SignalP"/>
    </source>
</evidence>
<feature type="signal peptide" evidence="1">
    <location>
        <begin position="1"/>
        <end position="17"/>
    </location>
</feature>
<keyword evidence="1" id="KW-0732">Signal</keyword>
<dbReference type="InterPro" id="IPR012674">
    <property type="entry name" value="Calycin"/>
</dbReference>